<dbReference type="Pfam" id="PF04124">
    <property type="entry name" value="Dor1"/>
    <property type="match status" value="1"/>
</dbReference>
<gene>
    <name evidence="10" type="primary">cog8</name>
    <name evidence="9" type="ORF">SJAG_03054</name>
</gene>
<evidence type="ECO:0000256" key="2">
    <source>
        <dbReference type="ARBA" id="ARBA00006419"/>
    </source>
</evidence>
<keyword evidence="7" id="KW-0472">Membrane</keyword>
<dbReference type="RefSeq" id="XP_002174222.1">
    <property type="nucleotide sequence ID" value="XM_002174186.1"/>
</dbReference>
<dbReference type="GeneID" id="7048970"/>
<dbReference type="PANTHER" id="PTHR21311:SF0">
    <property type="entry name" value="CONSERVED OLIGOMERIC GOLGI COMPLEX SUBUNIT 8"/>
    <property type="match status" value="1"/>
</dbReference>
<dbReference type="GO" id="GO:0000139">
    <property type="term" value="C:Golgi membrane"/>
    <property type="evidence" value="ECO:0007669"/>
    <property type="project" value="UniProtKB-SubCell"/>
</dbReference>
<evidence type="ECO:0000256" key="3">
    <source>
        <dbReference type="ARBA" id="ARBA00020983"/>
    </source>
</evidence>
<dbReference type="OrthoDB" id="1661054at2759"/>
<keyword evidence="6" id="KW-0333">Golgi apparatus</keyword>
<sequence length="392" mass="44670">MSSQNSIEQLLIKTPLDELKKVQSYLQKTCTLSEEELALEEAELLKHIESIEDAQNLLLQDSAGTLTNVSTVYENTEQVKKSVFEYTDLLRKCGEQTNEQLVYLRSFVKDVLEHRDLANIMLEKQVDLQAVLEIPSSMAFAINNNLFSEAMEFRALAERIIDAFPESSTIRGLGKQVTALNQTLVETIIRQLQQPQKLFHLIKLVSHLKTAAQFSEQEIMTLYMLNARLQLQSALQNISSLLNYNSPEVYVRRYLQIIRERAFVLFSNYQCLFQSADNDDEDMTASGNKTVPSQNKQTQDDLSLAQDQEGVRSLGNNIVSVFCMYVIDELMYILKTFMPRITDSATRSSLLLQLFYCNQSLTKVGCDITSQLKSLFGKEWAEIVAYQSSSEL</sequence>
<evidence type="ECO:0000256" key="4">
    <source>
        <dbReference type="ARBA" id="ARBA00022448"/>
    </source>
</evidence>
<keyword evidence="5" id="KW-0653">Protein transport</keyword>
<dbReference type="JaponicusDB" id="SJAG_03054">
    <property type="gene designation" value="cog8"/>
</dbReference>
<accession>B6K372</accession>
<dbReference type="GO" id="GO:0017119">
    <property type="term" value="C:Golgi transport complex"/>
    <property type="evidence" value="ECO:0000318"/>
    <property type="project" value="GO_Central"/>
</dbReference>
<dbReference type="OMA" id="DAMKDMT"/>
<name>B6K372_SCHJY</name>
<proteinExistence type="inferred from homology"/>
<reference evidence="9 11" key="1">
    <citation type="journal article" date="2011" name="Science">
        <title>Comparative functional genomics of the fission yeasts.</title>
        <authorList>
            <person name="Rhind N."/>
            <person name="Chen Z."/>
            <person name="Yassour M."/>
            <person name="Thompson D.A."/>
            <person name="Haas B.J."/>
            <person name="Habib N."/>
            <person name="Wapinski I."/>
            <person name="Roy S."/>
            <person name="Lin M.F."/>
            <person name="Heiman D.I."/>
            <person name="Young S.K."/>
            <person name="Furuya K."/>
            <person name="Guo Y."/>
            <person name="Pidoux A."/>
            <person name="Chen H.M."/>
            <person name="Robbertse B."/>
            <person name="Goldberg J.M."/>
            <person name="Aoki K."/>
            <person name="Bayne E.H."/>
            <person name="Berlin A.M."/>
            <person name="Desjardins C.A."/>
            <person name="Dobbs E."/>
            <person name="Dukaj L."/>
            <person name="Fan L."/>
            <person name="FitzGerald M.G."/>
            <person name="French C."/>
            <person name="Gujja S."/>
            <person name="Hansen K."/>
            <person name="Keifenheim D."/>
            <person name="Levin J.Z."/>
            <person name="Mosher R.A."/>
            <person name="Mueller C.A."/>
            <person name="Pfiffner J."/>
            <person name="Priest M."/>
            <person name="Russ C."/>
            <person name="Smialowska A."/>
            <person name="Swoboda P."/>
            <person name="Sykes S.M."/>
            <person name="Vaughn M."/>
            <person name="Vengrova S."/>
            <person name="Yoder R."/>
            <person name="Zeng Q."/>
            <person name="Allshire R."/>
            <person name="Baulcombe D."/>
            <person name="Birren B.W."/>
            <person name="Brown W."/>
            <person name="Ekwall K."/>
            <person name="Kellis M."/>
            <person name="Leatherwood J."/>
            <person name="Levin H."/>
            <person name="Margalit H."/>
            <person name="Martienssen R."/>
            <person name="Nieduszynski C.A."/>
            <person name="Spatafora J.W."/>
            <person name="Friedman N."/>
            <person name="Dalgaard J.Z."/>
            <person name="Baumann P."/>
            <person name="Niki H."/>
            <person name="Regev A."/>
            <person name="Nusbaum C."/>
        </authorList>
    </citation>
    <scope>NUCLEOTIDE SEQUENCE [LARGE SCALE GENOMIC DNA]</scope>
    <source>
        <strain evidence="11">yFS275 / FY16936</strain>
    </source>
</reference>
<protein>
    <recommendedName>
        <fullName evidence="3">Conserved oligomeric Golgi complex subunit 8</fullName>
    </recommendedName>
    <alternativeName>
        <fullName evidence="8">Component of oligomeric Golgi complex 8</fullName>
    </alternativeName>
</protein>
<organism evidence="9 11">
    <name type="scientific">Schizosaccharomyces japonicus (strain yFS275 / FY16936)</name>
    <name type="common">Fission yeast</name>
    <dbReference type="NCBI Taxonomy" id="402676"/>
    <lineage>
        <taxon>Eukaryota</taxon>
        <taxon>Fungi</taxon>
        <taxon>Dikarya</taxon>
        <taxon>Ascomycota</taxon>
        <taxon>Taphrinomycotina</taxon>
        <taxon>Schizosaccharomycetes</taxon>
        <taxon>Schizosaccharomycetales</taxon>
        <taxon>Schizosaccharomycetaceae</taxon>
        <taxon>Schizosaccharomyces</taxon>
    </lineage>
</organism>
<dbReference type="HOGENOM" id="CLU_017968_4_1_1"/>
<evidence type="ECO:0000256" key="1">
    <source>
        <dbReference type="ARBA" id="ARBA00004395"/>
    </source>
</evidence>
<dbReference type="GO" id="GO:0006891">
    <property type="term" value="P:intra-Golgi vesicle-mediated transport"/>
    <property type="evidence" value="ECO:0000318"/>
    <property type="project" value="GO_Central"/>
</dbReference>
<dbReference type="eggNOG" id="KOG2069">
    <property type="taxonomic scope" value="Eukaryota"/>
</dbReference>
<evidence type="ECO:0000313" key="10">
    <source>
        <dbReference type="JaponicusDB" id="SJAG_03054"/>
    </source>
</evidence>
<evidence type="ECO:0000256" key="5">
    <source>
        <dbReference type="ARBA" id="ARBA00022927"/>
    </source>
</evidence>
<evidence type="ECO:0000313" key="11">
    <source>
        <dbReference type="Proteomes" id="UP000001744"/>
    </source>
</evidence>
<comment type="subcellular location">
    <subcellularLocation>
        <location evidence="1">Golgi apparatus membrane</location>
        <topology evidence="1">Peripheral membrane protein</topology>
    </subcellularLocation>
</comment>
<comment type="similarity">
    <text evidence="2">Belongs to the COG8 family.</text>
</comment>
<dbReference type="InterPro" id="IPR007255">
    <property type="entry name" value="COG8"/>
</dbReference>
<dbReference type="PANTHER" id="PTHR21311">
    <property type="entry name" value="CONSERVED OLIGOMERIC GOLGI COMPLEX COMPONENT 8"/>
    <property type="match status" value="1"/>
</dbReference>
<dbReference type="STRING" id="402676.B6K372"/>
<dbReference type="VEuPathDB" id="FungiDB:SJAG_03054"/>
<dbReference type="GO" id="GO:0015031">
    <property type="term" value="P:protein transport"/>
    <property type="evidence" value="ECO:0007669"/>
    <property type="project" value="UniProtKB-KW"/>
</dbReference>
<keyword evidence="11" id="KW-1185">Reference proteome</keyword>
<dbReference type="AlphaFoldDB" id="B6K372"/>
<evidence type="ECO:0000313" key="9">
    <source>
        <dbReference type="EMBL" id="EEB07929.1"/>
    </source>
</evidence>
<evidence type="ECO:0000256" key="6">
    <source>
        <dbReference type="ARBA" id="ARBA00023034"/>
    </source>
</evidence>
<dbReference type="Proteomes" id="UP000001744">
    <property type="component" value="Unassembled WGS sequence"/>
</dbReference>
<keyword evidence="4" id="KW-0813">Transport</keyword>
<evidence type="ECO:0000256" key="8">
    <source>
        <dbReference type="ARBA" id="ARBA00031347"/>
    </source>
</evidence>
<evidence type="ECO:0000256" key="7">
    <source>
        <dbReference type="ARBA" id="ARBA00023136"/>
    </source>
</evidence>
<dbReference type="EMBL" id="KE651167">
    <property type="protein sequence ID" value="EEB07929.1"/>
    <property type="molecule type" value="Genomic_DNA"/>
</dbReference>